<dbReference type="EMBL" id="HBGU01070438">
    <property type="protein sequence ID" value="CAD9532293.1"/>
    <property type="molecule type" value="Transcribed_RNA"/>
</dbReference>
<keyword evidence="1" id="KW-0175">Coiled coil</keyword>
<reference evidence="3" key="1">
    <citation type="submission" date="2021-01" db="EMBL/GenBank/DDBJ databases">
        <authorList>
            <person name="Corre E."/>
            <person name="Pelletier E."/>
            <person name="Niang G."/>
            <person name="Scheremetjew M."/>
            <person name="Finn R."/>
            <person name="Kale V."/>
            <person name="Holt S."/>
            <person name="Cochrane G."/>
            <person name="Meng A."/>
            <person name="Brown T."/>
            <person name="Cohen L."/>
        </authorList>
    </citation>
    <scope>NUCLEOTIDE SEQUENCE</scope>
    <source>
        <strain evidence="3">UTEX LB 985</strain>
    </source>
</reference>
<organism evidence="3">
    <name type="scientific">Haptolina brevifila</name>
    <dbReference type="NCBI Taxonomy" id="156173"/>
    <lineage>
        <taxon>Eukaryota</taxon>
        <taxon>Haptista</taxon>
        <taxon>Haptophyta</taxon>
        <taxon>Prymnesiophyceae</taxon>
        <taxon>Prymnesiales</taxon>
        <taxon>Prymnesiaceae</taxon>
        <taxon>Haptolina</taxon>
    </lineage>
</organism>
<name>A0A7S2IZ68_9EUKA</name>
<dbReference type="AlphaFoldDB" id="A0A7S2IZ68"/>
<evidence type="ECO:0000313" key="3">
    <source>
        <dbReference type="EMBL" id="CAD9532293.1"/>
    </source>
</evidence>
<feature type="coiled-coil region" evidence="1">
    <location>
        <begin position="80"/>
        <end position="125"/>
    </location>
</feature>
<accession>A0A7S2IZ68</accession>
<dbReference type="InterPro" id="IPR000237">
    <property type="entry name" value="GRIP_dom"/>
</dbReference>
<dbReference type="PROSITE" id="PS50913">
    <property type="entry name" value="GRIP"/>
    <property type="match status" value="1"/>
</dbReference>
<dbReference type="Pfam" id="PF01465">
    <property type="entry name" value="GRIP"/>
    <property type="match status" value="1"/>
</dbReference>
<gene>
    <name evidence="3" type="ORF">CBRE1094_LOCUS38479</name>
</gene>
<evidence type="ECO:0000259" key="2">
    <source>
        <dbReference type="PROSITE" id="PS50913"/>
    </source>
</evidence>
<evidence type="ECO:0000256" key="1">
    <source>
        <dbReference type="SAM" id="Coils"/>
    </source>
</evidence>
<sequence>MQASMYAGDGGGGSSSALRAALAEANATVAEQRGKLEAMQRRIDAGGAAAAASAGAAAAESSGAVLESVLRSSTAVPPAVESAQAAVAEALRGAEDKQREVAEENAFLQHELKELQTALKRSEEGVPLTFLKNVLVRYMKDGDLDNSLPVIAQALQLSEQEIADIRQSQGTLRGVGRVLKLW</sequence>
<protein>
    <recommendedName>
        <fullName evidence="2">GRIP domain-containing protein</fullName>
    </recommendedName>
</protein>
<proteinExistence type="predicted"/>
<feature type="domain" description="GRIP" evidence="2">
    <location>
        <begin position="121"/>
        <end position="168"/>
    </location>
</feature>